<dbReference type="Proteomes" id="UP000823674">
    <property type="component" value="Chromosome A04"/>
</dbReference>
<accession>A0ABQ7MNR1</accession>
<dbReference type="EMBL" id="JADBGQ010000004">
    <property type="protein sequence ID" value="KAG5400381.1"/>
    <property type="molecule type" value="Genomic_DNA"/>
</dbReference>
<proteinExistence type="predicted"/>
<name>A0ABQ7MNR1_BRACM</name>
<feature type="non-terminal residue" evidence="1">
    <location>
        <position position="1"/>
    </location>
</feature>
<evidence type="ECO:0000313" key="2">
    <source>
        <dbReference type="Proteomes" id="UP000823674"/>
    </source>
</evidence>
<sequence>GPGYLLIPHAKQSEHEITTTKYKNRKKRAKRSLIPNLPRTQERSARFLVLATLRRLNLIESQLEITKTESCLIALSAKFAVKTPLTCLSPMTPYILAPRSVYAFIRCLVFLPQNSSSLESWNERRDSSARFGDLGKDRRIGRSLYSKLRGGKSSRNELLSFISFIPFVLQIFSSYSPKF</sequence>
<reference evidence="1 2" key="1">
    <citation type="submission" date="2021-03" db="EMBL/GenBank/DDBJ databases">
        <authorList>
            <person name="King G.J."/>
            <person name="Bancroft I."/>
            <person name="Baten A."/>
            <person name="Bloomfield J."/>
            <person name="Borpatragohain P."/>
            <person name="He Z."/>
            <person name="Irish N."/>
            <person name="Irwin J."/>
            <person name="Liu K."/>
            <person name="Mauleon R.P."/>
            <person name="Moore J."/>
            <person name="Morris R."/>
            <person name="Ostergaard L."/>
            <person name="Wang B."/>
            <person name="Wells R."/>
        </authorList>
    </citation>
    <scope>NUCLEOTIDE SEQUENCE [LARGE SCALE GENOMIC DNA]</scope>
    <source>
        <strain evidence="1">R-o-18</strain>
        <tissue evidence="1">Leaf</tissue>
    </source>
</reference>
<keyword evidence="2" id="KW-1185">Reference proteome</keyword>
<gene>
    <name evidence="1" type="primary">A04p011290.1_BraROA</name>
    <name evidence="1" type="ORF">IGI04_014988</name>
</gene>
<protein>
    <submittedName>
        <fullName evidence="1">Uncharacterized protein</fullName>
    </submittedName>
</protein>
<evidence type="ECO:0000313" key="1">
    <source>
        <dbReference type="EMBL" id="KAG5400381.1"/>
    </source>
</evidence>
<comment type="caution">
    <text evidence="1">The sequence shown here is derived from an EMBL/GenBank/DDBJ whole genome shotgun (WGS) entry which is preliminary data.</text>
</comment>
<organism evidence="1 2">
    <name type="scientific">Brassica rapa subsp. trilocularis</name>
    <dbReference type="NCBI Taxonomy" id="1813537"/>
    <lineage>
        <taxon>Eukaryota</taxon>
        <taxon>Viridiplantae</taxon>
        <taxon>Streptophyta</taxon>
        <taxon>Embryophyta</taxon>
        <taxon>Tracheophyta</taxon>
        <taxon>Spermatophyta</taxon>
        <taxon>Magnoliopsida</taxon>
        <taxon>eudicotyledons</taxon>
        <taxon>Gunneridae</taxon>
        <taxon>Pentapetalae</taxon>
        <taxon>rosids</taxon>
        <taxon>malvids</taxon>
        <taxon>Brassicales</taxon>
        <taxon>Brassicaceae</taxon>
        <taxon>Brassiceae</taxon>
        <taxon>Brassica</taxon>
    </lineage>
</organism>